<keyword evidence="4" id="KW-1185">Reference proteome</keyword>
<evidence type="ECO:0000256" key="2">
    <source>
        <dbReference type="ARBA" id="ARBA00022786"/>
    </source>
</evidence>
<evidence type="ECO:0000313" key="5">
    <source>
        <dbReference type="RefSeq" id="XP_040595850.1"/>
    </source>
</evidence>
<dbReference type="InterPro" id="IPR001810">
    <property type="entry name" value="F-box_dom"/>
</dbReference>
<dbReference type="SUPFAM" id="SSF50978">
    <property type="entry name" value="WD40 repeat-like"/>
    <property type="match status" value="1"/>
</dbReference>
<dbReference type="PROSITE" id="PS50181">
    <property type="entry name" value="FBOX"/>
    <property type="match status" value="1"/>
</dbReference>
<dbReference type="Gene3D" id="1.20.1280.50">
    <property type="match status" value="1"/>
</dbReference>
<gene>
    <name evidence="5" type="primary">Fbxw12</name>
</gene>
<organism evidence="4 5">
    <name type="scientific">Mesocricetus auratus</name>
    <name type="common">Golden hamster</name>
    <dbReference type="NCBI Taxonomy" id="10036"/>
    <lineage>
        <taxon>Eukaryota</taxon>
        <taxon>Metazoa</taxon>
        <taxon>Chordata</taxon>
        <taxon>Craniata</taxon>
        <taxon>Vertebrata</taxon>
        <taxon>Euteleostomi</taxon>
        <taxon>Mammalia</taxon>
        <taxon>Eutheria</taxon>
        <taxon>Euarchontoglires</taxon>
        <taxon>Glires</taxon>
        <taxon>Rodentia</taxon>
        <taxon>Myomorpha</taxon>
        <taxon>Muroidea</taxon>
        <taxon>Cricetidae</taxon>
        <taxon>Cricetinae</taxon>
        <taxon>Mesocricetus</taxon>
    </lineage>
</organism>
<evidence type="ECO:0000313" key="4">
    <source>
        <dbReference type="Proteomes" id="UP000886700"/>
    </source>
</evidence>
<keyword evidence="2" id="KW-0833">Ubl conjugation pathway</keyword>
<dbReference type="SUPFAM" id="SSF81383">
    <property type="entry name" value="F-box domain"/>
    <property type="match status" value="1"/>
</dbReference>
<reference evidence="5" key="1">
    <citation type="submission" date="2025-08" db="UniProtKB">
        <authorList>
            <consortium name="RefSeq"/>
        </authorList>
    </citation>
    <scope>IDENTIFICATION</scope>
    <source>
        <tissue evidence="5">Liver</tissue>
    </source>
</reference>
<feature type="domain" description="F-box" evidence="3">
    <location>
        <begin position="1"/>
        <end position="45"/>
    </location>
</feature>
<dbReference type="PANTHER" id="PTHR46550">
    <property type="entry name" value="F-BOX ONLY PROTEIN 3"/>
    <property type="match status" value="1"/>
</dbReference>
<dbReference type="Pfam" id="PF12937">
    <property type="entry name" value="F-box-like"/>
    <property type="match status" value="1"/>
</dbReference>
<comment type="pathway">
    <text evidence="1">Protein modification; protein ubiquitination.</text>
</comment>
<evidence type="ECO:0000259" key="3">
    <source>
        <dbReference type="PROSITE" id="PS50181"/>
    </source>
</evidence>
<dbReference type="InterPro" id="IPR052121">
    <property type="entry name" value="F-box_SCF_Substrate_Recog"/>
</dbReference>
<dbReference type="InterPro" id="IPR015943">
    <property type="entry name" value="WD40/YVTN_repeat-like_dom_sf"/>
</dbReference>
<dbReference type="CDD" id="cd22137">
    <property type="entry name" value="F-box_FBXW12"/>
    <property type="match status" value="1"/>
</dbReference>
<dbReference type="Gene3D" id="2.130.10.10">
    <property type="entry name" value="YVTN repeat-like/Quinoprotein amine dehydrogenase"/>
    <property type="match status" value="1"/>
</dbReference>
<dbReference type="InterPro" id="IPR036322">
    <property type="entry name" value="WD40_repeat_dom_sf"/>
</dbReference>
<dbReference type="Proteomes" id="UP000886700">
    <property type="component" value="Unplaced"/>
</dbReference>
<dbReference type="InterPro" id="IPR036047">
    <property type="entry name" value="F-box-like_dom_sf"/>
</dbReference>
<protein>
    <submittedName>
        <fullName evidence="5">F-box/WD repeat-containing protein 12</fullName>
    </submittedName>
</protein>
<dbReference type="SMART" id="SM00256">
    <property type="entry name" value="FBOX"/>
    <property type="match status" value="1"/>
</dbReference>
<proteinExistence type="predicted"/>
<sequence>MEIHLPNVPMLNIFSHLDAFSLLQAAQVNKTWNEVASSDFLWRKLCLKRWFFPHMPRKCWHEQTWKQFFLCQTRQEHSMSRARPEDFVYKEMFGDFGVQGYMSYLSKSGLTMNPEEKSVVCAVTSKTRLTAWDIGEGSMIWVSPQQPTFILKLATLPEMHLVITVDLDATIKVWNCRDMDALATNNMLSPCRSLKAVVTRDGPIILAGAISGDLYTYRLPDLLLISTVHALEVPINQLYCSPHVKWVFLNKKEPHVLPKVFFTDSLLRPAEYPTPVLCVISFTLCVRAFWTPRREDRITLMYQRGAYRTAGFVTFDLEMERTEDKIIVEARVIASFKLSHHMESPEWMGVSDKNVIVCSSGSSLLVYSMAGLQLQRFQDYPGEIMKLLVNPVYVIVTFIDGCLEVYKWEERSHYLTKCYRLQNVRHLGKQSVVPKTLCDNGSIARVVTKSAHCCFLVAYVLKLCS</sequence>
<dbReference type="GeneID" id="101828553"/>
<evidence type="ECO:0000256" key="1">
    <source>
        <dbReference type="ARBA" id="ARBA00004906"/>
    </source>
</evidence>
<accession>A0ABM2WYU5</accession>
<dbReference type="RefSeq" id="XP_040595850.1">
    <property type="nucleotide sequence ID" value="XM_040739916.1"/>
</dbReference>
<dbReference type="PANTHER" id="PTHR46550:SF2">
    <property type="entry name" value="EXPRESSED SEQUENCE C85627-RELATED"/>
    <property type="match status" value="1"/>
</dbReference>
<name>A0ABM2WYU5_MESAU</name>